<comment type="caution">
    <text evidence="1">The sequence shown here is derived from an EMBL/GenBank/DDBJ whole genome shotgun (WGS) entry which is preliminary data.</text>
</comment>
<evidence type="ECO:0000313" key="2">
    <source>
        <dbReference type="Proteomes" id="UP000279422"/>
    </source>
</evidence>
<sequence>MKVKVQLRLLKVNDDVEIELKESSTIRHLLEKLVSIYGDDLKKLIYSTRQRFGVMAIVNGERSKLDQKLKHKDELLLILPVVGG</sequence>
<dbReference type="Proteomes" id="UP000279422">
    <property type="component" value="Unassembled WGS sequence"/>
</dbReference>
<protein>
    <recommendedName>
        <fullName evidence="3">MoaD/ThiS family protein</fullName>
    </recommendedName>
</protein>
<name>A0A497E3Y3_UNCAE</name>
<reference evidence="1 2" key="1">
    <citation type="submission" date="2018-06" db="EMBL/GenBank/DDBJ databases">
        <title>Extensive metabolic versatility and redundancy in microbially diverse, dynamic hydrothermal sediments.</title>
        <authorList>
            <person name="Dombrowski N."/>
            <person name="Teske A."/>
            <person name="Baker B.J."/>
        </authorList>
    </citation>
    <scope>NUCLEOTIDE SEQUENCE [LARGE SCALE GENOMIC DNA]</scope>
    <source>
        <strain evidence="1">B47_G16</strain>
    </source>
</reference>
<gene>
    <name evidence="1" type="ORF">DRJ00_05020</name>
</gene>
<dbReference type="CDD" id="cd17040">
    <property type="entry name" value="Ubl_MoaD_like"/>
    <property type="match status" value="1"/>
</dbReference>
<dbReference type="InterPro" id="IPR003749">
    <property type="entry name" value="ThiS/MoaD-like"/>
</dbReference>
<dbReference type="InterPro" id="IPR012675">
    <property type="entry name" value="Beta-grasp_dom_sf"/>
</dbReference>
<organism evidence="1 2">
    <name type="scientific">Aerophobetes bacterium</name>
    <dbReference type="NCBI Taxonomy" id="2030807"/>
    <lineage>
        <taxon>Bacteria</taxon>
        <taxon>Candidatus Aerophobota</taxon>
    </lineage>
</organism>
<dbReference type="EMBL" id="QMPZ01000062">
    <property type="protein sequence ID" value="RLE09109.1"/>
    <property type="molecule type" value="Genomic_DNA"/>
</dbReference>
<dbReference type="Pfam" id="PF02597">
    <property type="entry name" value="ThiS"/>
    <property type="match status" value="1"/>
</dbReference>
<proteinExistence type="predicted"/>
<accession>A0A497E3Y3</accession>
<evidence type="ECO:0000313" key="1">
    <source>
        <dbReference type="EMBL" id="RLE09109.1"/>
    </source>
</evidence>
<dbReference type="AlphaFoldDB" id="A0A497E3Y3"/>
<dbReference type="Gene3D" id="3.10.20.30">
    <property type="match status" value="1"/>
</dbReference>
<dbReference type="InterPro" id="IPR016155">
    <property type="entry name" value="Mopterin_synth/thiamin_S_b"/>
</dbReference>
<dbReference type="SUPFAM" id="SSF54285">
    <property type="entry name" value="MoaD/ThiS"/>
    <property type="match status" value="1"/>
</dbReference>
<evidence type="ECO:0008006" key="3">
    <source>
        <dbReference type="Google" id="ProtNLM"/>
    </source>
</evidence>